<dbReference type="PROSITE" id="PS51096">
    <property type="entry name" value="PTS_EIIA_TYPE_4"/>
    <property type="match status" value="1"/>
</dbReference>
<dbReference type="GO" id="GO:0009401">
    <property type="term" value="P:phosphoenolpyruvate-dependent sugar phosphotransferase system"/>
    <property type="evidence" value="ECO:0007669"/>
    <property type="project" value="InterPro"/>
</dbReference>
<dbReference type="RefSeq" id="WP_203879580.1">
    <property type="nucleotide sequence ID" value="NZ_BOOK01000067.1"/>
</dbReference>
<dbReference type="EMBL" id="BOOK01000067">
    <property type="protein sequence ID" value="GII05364.1"/>
    <property type="molecule type" value="Genomic_DNA"/>
</dbReference>
<dbReference type="SUPFAM" id="SSF53062">
    <property type="entry name" value="PTS system fructose IIA component-like"/>
    <property type="match status" value="1"/>
</dbReference>
<dbReference type="PANTHER" id="PTHR38594">
    <property type="entry name" value="PEP-DEPENDENT DIHYDROXYACETONE KINASE, PHOSPHORYL DONOR SUBUNIT DHAM"/>
    <property type="match status" value="1"/>
</dbReference>
<evidence type="ECO:0000256" key="1">
    <source>
        <dbReference type="ARBA" id="ARBA00022679"/>
    </source>
</evidence>
<sequence length="205" mass="20070">MSSRPHDPHAVPAHHRNGNAPKGRLNGDGPGHHLNGGTPAANHLNGGTPAANHLNGDAPADPPRGGPSGSVSRGPEHRRAAAAVGIVLVSHSGPLAVEVAALVAGICGLDVPLVPAGGTEDGGLGTSADLVAAAVQKADRGDGVVLIPDLGGSVLTARLFEGPRTVIADVPFVEGAIAAAVAAGSGAPLQAVLAAAQEARTFRKL</sequence>
<evidence type="ECO:0000313" key="4">
    <source>
        <dbReference type="EMBL" id="GII05364.1"/>
    </source>
</evidence>
<dbReference type="GO" id="GO:0047324">
    <property type="term" value="F:phosphoenolpyruvate-glycerone phosphotransferase activity"/>
    <property type="evidence" value="ECO:0007669"/>
    <property type="project" value="InterPro"/>
</dbReference>
<dbReference type="GO" id="GO:0019563">
    <property type="term" value="P:glycerol catabolic process"/>
    <property type="evidence" value="ECO:0007669"/>
    <property type="project" value="InterPro"/>
</dbReference>
<organism evidence="4 5">
    <name type="scientific">Planobispora takensis</name>
    <dbReference type="NCBI Taxonomy" id="1367882"/>
    <lineage>
        <taxon>Bacteria</taxon>
        <taxon>Bacillati</taxon>
        <taxon>Actinomycetota</taxon>
        <taxon>Actinomycetes</taxon>
        <taxon>Streptosporangiales</taxon>
        <taxon>Streptosporangiaceae</taxon>
        <taxon>Planobispora</taxon>
    </lineage>
</organism>
<dbReference type="GO" id="GO:0016020">
    <property type="term" value="C:membrane"/>
    <property type="evidence" value="ECO:0007669"/>
    <property type="project" value="InterPro"/>
</dbReference>
<feature type="region of interest" description="Disordered" evidence="2">
    <location>
        <begin position="1"/>
        <end position="77"/>
    </location>
</feature>
<dbReference type="Pfam" id="PF03610">
    <property type="entry name" value="EIIA-man"/>
    <property type="match status" value="1"/>
</dbReference>
<dbReference type="Gene3D" id="3.40.50.510">
    <property type="entry name" value="Phosphotransferase system, mannose-type IIA component"/>
    <property type="match status" value="1"/>
</dbReference>
<protein>
    <recommendedName>
        <fullName evidence="3">PTS EIIA type-4 domain-containing protein</fullName>
    </recommendedName>
</protein>
<dbReference type="Proteomes" id="UP000634476">
    <property type="component" value="Unassembled WGS sequence"/>
</dbReference>
<accession>A0A8J3WWV8</accession>
<evidence type="ECO:0000313" key="5">
    <source>
        <dbReference type="Proteomes" id="UP000634476"/>
    </source>
</evidence>
<evidence type="ECO:0000256" key="2">
    <source>
        <dbReference type="SAM" id="MobiDB-lite"/>
    </source>
</evidence>
<proteinExistence type="predicted"/>
<dbReference type="InterPro" id="IPR004701">
    <property type="entry name" value="PTS_EIIA_man-typ"/>
</dbReference>
<reference evidence="4" key="1">
    <citation type="submission" date="2021-01" db="EMBL/GenBank/DDBJ databases">
        <title>Whole genome shotgun sequence of Planobispora takensis NBRC 109077.</title>
        <authorList>
            <person name="Komaki H."/>
            <person name="Tamura T."/>
        </authorList>
    </citation>
    <scope>NUCLEOTIDE SEQUENCE</scope>
    <source>
        <strain evidence="4">NBRC 109077</strain>
    </source>
</reference>
<feature type="domain" description="PTS EIIA type-4" evidence="3">
    <location>
        <begin position="83"/>
        <end position="205"/>
    </location>
</feature>
<dbReference type="PANTHER" id="PTHR38594:SF1">
    <property type="entry name" value="PEP-DEPENDENT DIHYDROXYACETONE KINASE, PHOSPHORYL DONOR SUBUNIT DHAM"/>
    <property type="match status" value="1"/>
</dbReference>
<dbReference type="AlphaFoldDB" id="A0A8J3WWV8"/>
<keyword evidence="5" id="KW-1185">Reference proteome</keyword>
<gene>
    <name evidence="4" type="ORF">Pta02_73720</name>
</gene>
<name>A0A8J3WWV8_9ACTN</name>
<dbReference type="InterPro" id="IPR039643">
    <property type="entry name" value="DhaM"/>
</dbReference>
<comment type="caution">
    <text evidence="4">The sequence shown here is derived from an EMBL/GenBank/DDBJ whole genome shotgun (WGS) entry which is preliminary data.</text>
</comment>
<evidence type="ECO:0000259" key="3">
    <source>
        <dbReference type="PROSITE" id="PS51096"/>
    </source>
</evidence>
<dbReference type="InterPro" id="IPR036662">
    <property type="entry name" value="PTS_EIIA_man-typ_sf"/>
</dbReference>
<keyword evidence="1" id="KW-0808">Transferase</keyword>